<dbReference type="Gene3D" id="2.60.40.10">
    <property type="entry name" value="Immunoglobulins"/>
    <property type="match status" value="1"/>
</dbReference>
<organism evidence="4 5">
    <name type="scientific">Domibacillus enclensis</name>
    <dbReference type="NCBI Taxonomy" id="1017273"/>
    <lineage>
        <taxon>Bacteria</taxon>
        <taxon>Bacillati</taxon>
        <taxon>Bacillota</taxon>
        <taxon>Bacilli</taxon>
        <taxon>Bacillales</taxon>
        <taxon>Bacillaceae</taxon>
        <taxon>Domibacillus</taxon>
    </lineage>
</organism>
<dbReference type="OrthoDB" id="525039at2"/>
<reference evidence="4 5" key="1">
    <citation type="submission" date="2017-01" db="EMBL/GenBank/DDBJ databases">
        <authorList>
            <person name="Mah S.A."/>
            <person name="Swanson W.J."/>
            <person name="Moy G.W."/>
            <person name="Vacquier V.D."/>
        </authorList>
    </citation>
    <scope>NUCLEOTIDE SEQUENCE [LARGE SCALE GENOMIC DNA]</scope>
    <source>
        <strain evidence="4 5">NIO-1016</strain>
    </source>
</reference>
<feature type="active site" description="Acyl-thioester intermediate" evidence="2">
    <location>
        <position position="193"/>
    </location>
</feature>
<feature type="active site" description="Proton donor/acceptor" evidence="2">
    <location>
        <position position="127"/>
    </location>
</feature>
<proteinExistence type="predicted"/>
<evidence type="ECO:0000313" key="4">
    <source>
        <dbReference type="EMBL" id="SIR33616.1"/>
    </source>
</evidence>
<evidence type="ECO:0000313" key="6">
    <source>
        <dbReference type="Proteomes" id="UP000215545"/>
    </source>
</evidence>
<reference evidence="3" key="3">
    <citation type="submission" date="2017-03" db="EMBL/GenBank/DDBJ databases">
        <authorList>
            <person name="Dastager S.G."/>
            <person name="Neurgaonkar P.S."/>
            <person name="Dharne M.S."/>
        </authorList>
    </citation>
    <scope>NUCLEOTIDE SEQUENCE</scope>
    <source>
        <strain evidence="3">DSM 25145</strain>
    </source>
</reference>
<dbReference type="SUPFAM" id="SSF63817">
    <property type="entry name" value="Sortase"/>
    <property type="match status" value="1"/>
</dbReference>
<dbReference type="Gene3D" id="2.40.260.10">
    <property type="entry name" value="Sortase"/>
    <property type="match status" value="1"/>
</dbReference>
<dbReference type="Pfam" id="PF04203">
    <property type="entry name" value="Sortase"/>
    <property type="match status" value="1"/>
</dbReference>
<dbReference type="Proteomes" id="UP000215545">
    <property type="component" value="Unassembled WGS sequence"/>
</dbReference>
<keyword evidence="6" id="KW-1185">Reference proteome</keyword>
<evidence type="ECO:0000313" key="5">
    <source>
        <dbReference type="Proteomes" id="UP000186385"/>
    </source>
</evidence>
<reference evidence="6" key="2">
    <citation type="submission" date="2017-03" db="EMBL/GenBank/DDBJ databases">
        <title>Bacillus sp. V-88(T) DSM27956, whole genome shotgun sequencing project.</title>
        <authorList>
            <person name="Dastager S.G."/>
            <person name="Neurgaonkar P.S."/>
            <person name="Dharne M.S."/>
        </authorList>
    </citation>
    <scope>NUCLEOTIDE SEQUENCE [LARGE SCALE GENOMIC DNA]</scope>
    <source>
        <strain evidence="6">DSM 25145</strain>
    </source>
</reference>
<dbReference type="InterPro" id="IPR005754">
    <property type="entry name" value="Sortase"/>
</dbReference>
<dbReference type="Proteomes" id="UP000186385">
    <property type="component" value="Unassembled WGS sequence"/>
</dbReference>
<sequence length="305" mass="33356">MKSILLLAAASVLCFVLYGYTGGYFPQPDSQGKSSEVKDVSVEKEPPEFTLLDEEVKKLMEESQKTAADSIVPSSIEIPAIDVKAAIEPVGILENGQMGVPQEVNNVGWFEPGIKPGSNGNAVLAGHVDSKTGPAIFFDLEKLEAGDEVIVKDAEGKQLTFVVQSKKSYERSSAPIEEVFGSSDAKKLNLITCTGDFNRAEGTHEERLVVYTELKEPEVKKPDTLPSAPTHAEVNGTFVSWHAVRDENIAGYRVYREENGDFVQVASISAFERKSYTDPEAGDHRYYVTAVDAYNQESKPSNITK</sequence>
<dbReference type="InterPro" id="IPR013783">
    <property type="entry name" value="Ig-like_fold"/>
</dbReference>
<accession>A0A1N7A3Q7</accession>
<gene>
    <name evidence="3" type="ORF">B1B05_14200</name>
    <name evidence="4" type="ORF">SAMN05443094_10756</name>
</gene>
<protein>
    <submittedName>
        <fullName evidence="3 4">Sortase</fullName>
    </submittedName>
</protein>
<dbReference type="STRING" id="1017273.SAMN05443094_10756"/>
<evidence type="ECO:0000256" key="2">
    <source>
        <dbReference type="PIRSR" id="PIRSR605754-1"/>
    </source>
</evidence>
<dbReference type="CDD" id="cd05829">
    <property type="entry name" value="Sortase_F"/>
    <property type="match status" value="1"/>
</dbReference>
<dbReference type="InterPro" id="IPR023365">
    <property type="entry name" value="Sortase_dom-sf"/>
</dbReference>
<name>A0A1N7A3Q7_9BACI</name>
<dbReference type="GO" id="GO:0016787">
    <property type="term" value="F:hydrolase activity"/>
    <property type="evidence" value="ECO:0007669"/>
    <property type="project" value="UniProtKB-KW"/>
</dbReference>
<dbReference type="EMBL" id="MWSK01000007">
    <property type="protein sequence ID" value="OXS75684.1"/>
    <property type="molecule type" value="Genomic_DNA"/>
</dbReference>
<dbReference type="AlphaFoldDB" id="A0A1N7A3Q7"/>
<evidence type="ECO:0000313" key="3">
    <source>
        <dbReference type="EMBL" id="OXS75684.1"/>
    </source>
</evidence>
<evidence type="ECO:0000256" key="1">
    <source>
        <dbReference type="ARBA" id="ARBA00022801"/>
    </source>
</evidence>
<keyword evidence="1" id="KW-0378">Hydrolase</keyword>
<dbReference type="EMBL" id="FTLX01000007">
    <property type="protein sequence ID" value="SIR33616.1"/>
    <property type="molecule type" value="Genomic_DNA"/>
</dbReference>
<dbReference type="RefSeq" id="WP_045850235.1">
    <property type="nucleotide sequence ID" value="NZ_FTLX01000007.1"/>
</dbReference>
<dbReference type="InterPro" id="IPR042001">
    <property type="entry name" value="Sortase_F"/>
</dbReference>